<feature type="non-terminal residue" evidence="2">
    <location>
        <position position="1"/>
    </location>
</feature>
<feature type="non-terminal residue" evidence="2">
    <location>
        <position position="26"/>
    </location>
</feature>
<evidence type="ECO:0000313" key="2">
    <source>
        <dbReference type="EMBL" id="CAA9494551.1"/>
    </source>
</evidence>
<dbReference type="AlphaFoldDB" id="A0A6J4SKA7"/>
<dbReference type="EMBL" id="CADCVL010000377">
    <property type="protein sequence ID" value="CAA9494551.1"/>
    <property type="molecule type" value="Genomic_DNA"/>
</dbReference>
<feature type="region of interest" description="Disordered" evidence="1">
    <location>
        <begin position="1"/>
        <end position="26"/>
    </location>
</feature>
<reference evidence="2" key="1">
    <citation type="submission" date="2020-02" db="EMBL/GenBank/DDBJ databases">
        <authorList>
            <person name="Meier V. D."/>
        </authorList>
    </citation>
    <scope>NUCLEOTIDE SEQUENCE</scope>
    <source>
        <strain evidence="2">AVDCRST_MAG65</strain>
    </source>
</reference>
<proteinExistence type="predicted"/>
<protein>
    <submittedName>
        <fullName evidence="2">Uncharacterized protein</fullName>
    </submittedName>
</protein>
<accession>A0A6J4SKA7</accession>
<feature type="compositionally biased region" description="Basic and acidic residues" evidence="1">
    <location>
        <begin position="1"/>
        <end position="14"/>
    </location>
</feature>
<gene>
    <name evidence="2" type="ORF">AVDCRST_MAG65-2224</name>
</gene>
<organism evidence="2">
    <name type="scientific">uncultured Solirubrobacteraceae bacterium</name>
    <dbReference type="NCBI Taxonomy" id="1162706"/>
    <lineage>
        <taxon>Bacteria</taxon>
        <taxon>Bacillati</taxon>
        <taxon>Actinomycetota</taxon>
        <taxon>Thermoleophilia</taxon>
        <taxon>Solirubrobacterales</taxon>
        <taxon>Solirubrobacteraceae</taxon>
        <taxon>environmental samples</taxon>
    </lineage>
</organism>
<evidence type="ECO:0000256" key="1">
    <source>
        <dbReference type="SAM" id="MobiDB-lite"/>
    </source>
</evidence>
<sequence length="26" mass="2587">DDADGHRRPDHADVRAANAAGGGGEV</sequence>
<name>A0A6J4SKA7_9ACTN</name>